<evidence type="ECO:0000313" key="2">
    <source>
        <dbReference type="Proteomes" id="UP000507222"/>
    </source>
</evidence>
<reference evidence="1 2" key="1">
    <citation type="submission" date="2020-05" db="EMBL/GenBank/DDBJ databases">
        <authorList>
            <person name="Campoy J."/>
            <person name="Schneeberger K."/>
            <person name="Spophaly S."/>
        </authorList>
    </citation>
    <scope>NUCLEOTIDE SEQUENCE [LARGE SCALE GENOMIC DNA]</scope>
    <source>
        <strain evidence="1">PruArmRojPasFocal</strain>
    </source>
</reference>
<dbReference type="Proteomes" id="UP000507222">
    <property type="component" value="Unassembled WGS sequence"/>
</dbReference>
<dbReference type="AlphaFoldDB" id="A0A6J5TLE8"/>
<gene>
    <name evidence="1" type="ORF">CURHAP_LOCUS6281</name>
</gene>
<name>A0A6J5TLE8_PRUAR</name>
<dbReference type="Gene3D" id="3.60.10.10">
    <property type="entry name" value="Endonuclease/exonuclease/phosphatase"/>
    <property type="match status" value="1"/>
</dbReference>
<dbReference type="SUPFAM" id="SSF56219">
    <property type="entry name" value="DNase I-like"/>
    <property type="match status" value="1"/>
</dbReference>
<protein>
    <recommendedName>
        <fullName evidence="3">Endonuclease/exonuclease/phosphatase domain-containing protein</fullName>
    </recommendedName>
</protein>
<organism evidence="1 2">
    <name type="scientific">Prunus armeniaca</name>
    <name type="common">Apricot</name>
    <name type="synonym">Armeniaca vulgaris</name>
    <dbReference type="NCBI Taxonomy" id="36596"/>
    <lineage>
        <taxon>Eukaryota</taxon>
        <taxon>Viridiplantae</taxon>
        <taxon>Streptophyta</taxon>
        <taxon>Embryophyta</taxon>
        <taxon>Tracheophyta</taxon>
        <taxon>Spermatophyta</taxon>
        <taxon>Magnoliopsida</taxon>
        <taxon>eudicotyledons</taxon>
        <taxon>Gunneridae</taxon>
        <taxon>Pentapetalae</taxon>
        <taxon>rosids</taxon>
        <taxon>fabids</taxon>
        <taxon>Rosales</taxon>
        <taxon>Rosaceae</taxon>
        <taxon>Amygdaloideae</taxon>
        <taxon>Amygdaleae</taxon>
        <taxon>Prunus</taxon>
    </lineage>
</organism>
<proteinExistence type="predicted"/>
<accession>A0A6J5TLE8</accession>
<evidence type="ECO:0008006" key="3">
    <source>
        <dbReference type="Google" id="ProtNLM"/>
    </source>
</evidence>
<evidence type="ECO:0000313" key="1">
    <source>
        <dbReference type="EMBL" id="CAB4264469.1"/>
    </source>
</evidence>
<dbReference type="InterPro" id="IPR036691">
    <property type="entry name" value="Endo/exonu/phosph_ase_sf"/>
</dbReference>
<dbReference type="EMBL" id="CAEKDK010000001">
    <property type="protein sequence ID" value="CAB4264469.1"/>
    <property type="molecule type" value="Genomic_DNA"/>
</dbReference>
<sequence length="77" mass="8912">MEDDKGFVWHFFGVYTSTDDKLRKAQWLTLQTQISRCPEACLVMGDFNDILYSLEKQGGNIHTEKSMHDFCSFVVDS</sequence>